<dbReference type="PANTHER" id="PTHR11741:SF0">
    <property type="entry name" value="ELONGATION FACTOR TS, MITOCHONDRIAL"/>
    <property type="match status" value="1"/>
</dbReference>
<dbReference type="HAMAP" id="MF_00050">
    <property type="entry name" value="EF_Ts"/>
    <property type="match status" value="1"/>
</dbReference>
<sequence length="368" mass="39010">MGHRSACQPVTHAALHLQSRYFAVEVTADMVKELRKRTGASVGKCREALAAEGGNIDEAMTWLKKKGIASASAKGFREASQGLVAMAVGQSHGVIVELNSETDFVARAAEFQTFLSTLAKTAATLPLTTGGKGVEELEKADLVERVDDRIAKTNVGEALLELSALLGERVALRRMAWLPLPPDPATGVLGSYVHNEVRPTVGSTASLVRLRLDPPLPSPDDQQLLQRLALALAMQVVASRPRYITEQQVPPDVLESERQILKAAMAASGGGPQAEKKGVIDKMVEGKLRKLFEEEVLMHQEFVTYEKARMDAHPKATAAPGGGKEGAAAKLPTVGPALKAIGSLLGSLVEVDGVTLLGLGLPELAATL</sequence>
<dbReference type="EMBL" id="CDMY01000077">
    <property type="protein sequence ID" value="CEL92433.1"/>
    <property type="molecule type" value="Genomic_DNA"/>
</dbReference>
<dbReference type="OrthoDB" id="277235at2759"/>
<dbReference type="Pfam" id="PF00889">
    <property type="entry name" value="EF_TS"/>
    <property type="match status" value="1"/>
</dbReference>
<keyword evidence="8" id="KW-1185">Reference proteome</keyword>
<dbReference type="GO" id="GO:0003746">
    <property type="term" value="F:translation elongation factor activity"/>
    <property type="evidence" value="ECO:0007669"/>
    <property type="project" value="UniProtKB-UniRule"/>
</dbReference>
<dbReference type="OMA" id="YLHRCPR"/>
<dbReference type="FunFam" id="1.10.8.10:FF:000001">
    <property type="entry name" value="Elongation factor Ts"/>
    <property type="match status" value="1"/>
</dbReference>
<evidence type="ECO:0000256" key="2">
    <source>
        <dbReference type="ARBA" id="ARBA00022768"/>
    </source>
</evidence>
<accession>A0A0G4EAV7</accession>
<comment type="function">
    <text evidence="4 5">Associates with the EF-Tu.GDP complex and induces the exchange of GDP to GTP. It remains bound to the aminoacyl-tRNA.EF-Tu.GTP complex up to the GTP hydrolysis stage on the ribosome.</text>
</comment>
<dbReference type="CDD" id="cd14275">
    <property type="entry name" value="UBA_EF-Ts"/>
    <property type="match status" value="1"/>
</dbReference>
<gene>
    <name evidence="7" type="ORF">Vbra_3539</name>
</gene>
<dbReference type="Gene3D" id="3.30.479.20">
    <property type="entry name" value="Elongation factor Ts, dimerisation domain"/>
    <property type="match status" value="2"/>
</dbReference>
<dbReference type="InParanoid" id="A0A0G4EAV7"/>
<comment type="similarity">
    <text evidence="1 4 5">Belongs to the EF-Ts family.</text>
</comment>
<evidence type="ECO:0000259" key="6">
    <source>
        <dbReference type="Pfam" id="PF00889"/>
    </source>
</evidence>
<evidence type="ECO:0000313" key="8">
    <source>
        <dbReference type="Proteomes" id="UP000041254"/>
    </source>
</evidence>
<dbReference type="Gene3D" id="1.10.286.20">
    <property type="match status" value="1"/>
</dbReference>
<evidence type="ECO:0000256" key="5">
    <source>
        <dbReference type="RuleBase" id="RU000642"/>
    </source>
</evidence>
<dbReference type="PROSITE" id="PS01127">
    <property type="entry name" value="EF_TS_2"/>
    <property type="match status" value="1"/>
</dbReference>
<dbReference type="InterPro" id="IPR014039">
    <property type="entry name" value="Transl_elong_EFTs/EF1B_dimer"/>
</dbReference>
<dbReference type="GO" id="GO:0005739">
    <property type="term" value="C:mitochondrion"/>
    <property type="evidence" value="ECO:0007669"/>
    <property type="project" value="UniProtKB-SubCell"/>
</dbReference>
<keyword evidence="2 4" id="KW-0251">Elongation factor</keyword>
<feature type="domain" description="Translation elongation factor EFTs/EF1B dimerisation" evidence="6">
    <location>
        <begin position="93"/>
        <end position="309"/>
    </location>
</feature>
<evidence type="ECO:0000256" key="4">
    <source>
        <dbReference type="HAMAP-Rule" id="MF_03135"/>
    </source>
</evidence>
<dbReference type="SUPFAM" id="SSF54713">
    <property type="entry name" value="Elongation factor Ts (EF-Ts), dimerisation domain"/>
    <property type="match status" value="1"/>
</dbReference>
<dbReference type="NCBIfam" id="TIGR00116">
    <property type="entry name" value="tsf"/>
    <property type="match status" value="1"/>
</dbReference>
<dbReference type="InterPro" id="IPR018101">
    <property type="entry name" value="Transl_elong_Ts_CS"/>
</dbReference>
<proteinExistence type="inferred from homology"/>
<evidence type="ECO:0000313" key="7">
    <source>
        <dbReference type="EMBL" id="CEL92433.1"/>
    </source>
</evidence>
<dbReference type="AlphaFoldDB" id="A0A0G4EAV7"/>
<evidence type="ECO:0000256" key="3">
    <source>
        <dbReference type="ARBA" id="ARBA00022917"/>
    </source>
</evidence>
<keyword evidence="4" id="KW-0496">Mitochondrion</keyword>
<dbReference type="PANTHER" id="PTHR11741">
    <property type="entry name" value="ELONGATION FACTOR TS"/>
    <property type="match status" value="1"/>
</dbReference>
<organism evidence="7 8">
    <name type="scientific">Vitrella brassicaformis (strain CCMP3155)</name>
    <dbReference type="NCBI Taxonomy" id="1169540"/>
    <lineage>
        <taxon>Eukaryota</taxon>
        <taxon>Sar</taxon>
        <taxon>Alveolata</taxon>
        <taxon>Colpodellida</taxon>
        <taxon>Vitrellaceae</taxon>
        <taxon>Vitrella</taxon>
    </lineage>
</organism>
<protein>
    <recommendedName>
        <fullName evidence="4">Elongation factor Ts, mitochondrial</fullName>
        <shortName evidence="4">EF-Ts</shortName>
        <shortName evidence="4">EF-TsMt</shortName>
    </recommendedName>
</protein>
<comment type="subcellular location">
    <subcellularLocation>
        <location evidence="4">Mitochondrion</location>
    </subcellularLocation>
</comment>
<dbReference type="PhylomeDB" id="A0A0G4EAV7"/>
<dbReference type="Proteomes" id="UP000041254">
    <property type="component" value="Unassembled WGS sequence"/>
</dbReference>
<dbReference type="STRING" id="1169540.A0A0G4EAV7"/>
<keyword evidence="3 4" id="KW-0648">Protein biosynthesis</keyword>
<evidence type="ECO:0000256" key="1">
    <source>
        <dbReference type="ARBA" id="ARBA00005532"/>
    </source>
</evidence>
<dbReference type="Gene3D" id="1.10.8.10">
    <property type="entry name" value="DNA helicase RuvA subunit, C-terminal domain"/>
    <property type="match status" value="1"/>
</dbReference>
<dbReference type="InterPro" id="IPR001816">
    <property type="entry name" value="Transl_elong_EFTs/EF1B"/>
</dbReference>
<dbReference type="GO" id="GO:0070125">
    <property type="term" value="P:mitochondrial translational elongation"/>
    <property type="evidence" value="ECO:0007669"/>
    <property type="project" value="TreeGrafter"/>
</dbReference>
<dbReference type="InterPro" id="IPR009060">
    <property type="entry name" value="UBA-like_sf"/>
</dbReference>
<reference evidence="7 8" key="1">
    <citation type="submission" date="2014-11" db="EMBL/GenBank/DDBJ databases">
        <authorList>
            <person name="Zhu J."/>
            <person name="Qi W."/>
            <person name="Song R."/>
        </authorList>
    </citation>
    <scope>NUCLEOTIDE SEQUENCE [LARGE SCALE GENOMIC DNA]</scope>
</reference>
<name>A0A0G4EAV7_VITBC</name>
<dbReference type="VEuPathDB" id="CryptoDB:Vbra_3539"/>
<dbReference type="SUPFAM" id="SSF46934">
    <property type="entry name" value="UBA-like"/>
    <property type="match status" value="1"/>
</dbReference>
<dbReference type="InterPro" id="IPR036402">
    <property type="entry name" value="EF-Ts_dimer_sf"/>
</dbReference>